<dbReference type="InterPro" id="IPR045249">
    <property type="entry name" value="HARBI1-like"/>
</dbReference>
<dbReference type="Pfam" id="PF13359">
    <property type="entry name" value="DDE_Tnp_4"/>
    <property type="match status" value="1"/>
</dbReference>
<dbReference type="Proteomes" id="UP000077755">
    <property type="component" value="Chromosome 4"/>
</dbReference>
<dbReference type="GO" id="GO:0046872">
    <property type="term" value="F:metal ion binding"/>
    <property type="evidence" value="ECO:0007669"/>
    <property type="project" value="UniProtKB-KW"/>
</dbReference>
<evidence type="ECO:0000256" key="6">
    <source>
        <dbReference type="ARBA" id="ARBA00022801"/>
    </source>
</evidence>
<evidence type="ECO:0000256" key="1">
    <source>
        <dbReference type="ARBA" id="ARBA00001968"/>
    </source>
</evidence>
<dbReference type="EMBL" id="CP093346">
    <property type="protein sequence ID" value="WOG96257.1"/>
    <property type="molecule type" value="Genomic_DNA"/>
</dbReference>
<feature type="region of interest" description="Disordered" evidence="8">
    <location>
        <begin position="1"/>
        <end position="33"/>
    </location>
</feature>
<keyword evidence="6" id="KW-0378">Hydrolase</keyword>
<dbReference type="GO" id="GO:0005634">
    <property type="term" value="C:nucleus"/>
    <property type="evidence" value="ECO:0007669"/>
    <property type="project" value="UniProtKB-SubCell"/>
</dbReference>
<dbReference type="GO" id="GO:0004518">
    <property type="term" value="F:nuclease activity"/>
    <property type="evidence" value="ECO:0007669"/>
    <property type="project" value="UniProtKB-KW"/>
</dbReference>
<evidence type="ECO:0000313" key="10">
    <source>
        <dbReference type="EMBL" id="WOG96257.1"/>
    </source>
</evidence>
<keyword evidence="11" id="KW-1185">Reference proteome</keyword>
<evidence type="ECO:0000256" key="3">
    <source>
        <dbReference type="ARBA" id="ARBA00006958"/>
    </source>
</evidence>
<evidence type="ECO:0000256" key="2">
    <source>
        <dbReference type="ARBA" id="ARBA00004123"/>
    </source>
</evidence>
<feature type="domain" description="DDE Tnp4" evidence="9">
    <location>
        <begin position="179"/>
        <end position="346"/>
    </location>
</feature>
<comment type="cofactor">
    <cofactor evidence="1">
        <name>a divalent metal cation</name>
        <dbReference type="ChEBI" id="CHEBI:60240"/>
    </cofactor>
</comment>
<proteinExistence type="inferred from homology"/>
<dbReference type="PANTHER" id="PTHR22930">
    <property type="match status" value="1"/>
</dbReference>
<dbReference type="AlphaFoldDB" id="A0AAF1AX53"/>
<dbReference type="InterPro" id="IPR027806">
    <property type="entry name" value="HARBI1_dom"/>
</dbReference>
<keyword evidence="5" id="KW-0479">Metal-binding</keyword>
<keyword evidence="4" id="KW-0540">Nuclease</keyword>
<comment type="subcellular location">
    <subcellularLocation>
        <location evidence="2">Nucleus</location>
    </subcellularLocation>
</comment>
<accession>A0AAF1AX53</accession>
<keyword evidence="7" id="KW-0539">Nucleus</keyword>
<dbReference type="GO" id="GO:0016787">
    <property type="term" value="F:hydrolase activity"/>
    <property type="evidence" value="ECO:0007669"/>
    <property type="project" value="UniProtKB-KW"/>
</dbReference>
<sequence length="398" mass="45441">MGPIRGLKRKERAEKDTSIEELESNNDGPCLPPQPQSFDWWDQFSKRLTGSLSESKDSANFELIFKISRKTFKYICSLVKDVMMARFSSFTDINGRVLCLEDQVAVALRRLSSGESLLTVGDSLQVNKAIVRKITWKFVEAMEESGIHHIQWPFTETKMTTVKSKFEKIRGLPNCCGAIDTTHIKMCLPSSKNKSNVVWYDNEKNHSMILQAIVDTDMRFLDIVTGWPGSLSDSIAFKSSSFFKLCNEGKRLNGETVKLSEGTELREYIVGDAGFPLLPWLLTPYRGRNLSEHKASFNRRHTATHSVAQKALSRLKETWKIIGGEMWRPDKDRLPRIILVCCLLHNITIDLDDEVQKEILFTYENDSEYRQQICDSVDKAAAGMRRKLSLYLSGRLQP</sequence>
<reference evidence="10" key="2">
    <citation type="submission" date="2022-03" db="EMBL/GenBank/DDBJ databases">
        <title>Draft title - Genomic analysis of global carrot germplasm unveils the trajectory of domestication and the origin of high carotenoid orange carrot.</title>
        <authorList>
            <person name="Iorizzo M."/>
            <person name="Ellison S."/>
            <person name="Senalik D."/>
            <person name="Macko-Podgorni A."/>
            <person name="Grzebelus D."/>
            <person name="Bostan H."/>
            <person name="Rolling W."/>
            <person name="Curaba J."/>
            <person name="Simon P."/>
        </authorList>
    </citation>
    <scope>NUCLEOTIDE SEQUENCE</scope>
    <source>
        <tissue evidence="10">Leaf</tissue>
    </source>
</reference>
<dbReference type="PANTHER" id="PTHR22930:SF291">
    <property type="entry name" value="EXPRESSED PROTEIN"/>
    <property type="match status" value="1"/>
</dbReference>
<feature type="compositionally biased region" description="Basic residues" evidence="8">
    <location>
        <begin position="1"/>
        <end position="10"/>
    </location>
</feature>
<evidence type="ECO:0000259" key="9">
    <source>
        <dbReference type="Pfam" id="PF13359"/>
    </source>
</evidence>
<dbReference type="KEGG" id="dcr:108216876"/>
<evidence type="ECO:0000256" key="4">
    <source>
        <dbReference type="ARBA" id="ARBA00022722"/>
    </source>
</evidence>
<comment type="similarity">
    <text evidence="3">Belongs to the HARBI1 family.</text>
</comment>
<gene>
    <name evidence="10" type="ORF">DCAR_0415591</name>
</gene>
<protein>
    <recommendedName>
        <fullName evidence="9">DDE Tnp4 domain-containing protein</fullName>
    </recommendedName>
</protein>
<reference evidence="10" key="1">
    <citation type="journal article" date="2016" name="Nat. Genet.">
        <title>A high-quality carrot genome assembly provides new insights into carotenoid accumulation and asterid genome evolution.</title>
        <authorList>
            <person name="Iorizzo M."/>
            <person name="Ellison S."/>
            <person name="Senalik D."/>
            <person name="Zeng P."/>
            <person name="Satapoomin P."/>
            <person name="Huang J."/>
            <person name="Bowman M."/>
            <person name="Iovene M."/>
            <person name="Sanseverino W."/>
            <person name="Cavagnaro P."/>
            <person name="Yildiz M."/>
            <person name="Macko-Podgorni A."/>
            <person name="Moranska E."/>
            <person name="Grzebelus E."/>
            <person name="Grzebelus D."/>
            <person name="Ashrafi H."/>
            <person name="Zheng Z."/>
            <person name="Cheng S."/>
            <person name="Spooner D."/>
            <person name="Van Deynze A."/>
            <person name="Simon P."/>
        </authorList>
    </citation>
    <scope>NUCLEOTIDE SEQUENCE</scope>
    <source>
        <tissue evidence="10">Leaf</tissue>
    </source>
</reference>
<evidence type="ECO:0000313" key="11">
    <source>
        <dbReference type="Proteomes" id="UP000077755"/>
    </source>
</evidence>
<name>A0AAF1AX53_DAUCS</name>
<evidence type="ECO:0000256" key="5">
    <source>
        <dbReference type="ARBA" id="ARBA00022723"/>
    </source>
</evidence>
<organism evidence="10 11">
    <name type="scientific">Daucus carota subsp. sativus</name>
    <name type="common">Carrot</name>
    <dbReference type="NCBI Taxonomy" id="79200"/>
    <lineage>
        <taxon>Eukaryota</taxon>
        <taxon>Viridiplantae</taxon>
        <taxon>Streptophyta</taxon>
        <taxon>Embryophyta</taxon>
        <taxon>Tracheophyta</taxon>
        <taxon>Spermatophyta</taxon>
        <taxon>Magnoliopsida</taxon>
        <taxon>eudicotyledons</taxon>
        <taxon>Gunneridae</taxon>
        <taxon>Pentapetalae</taxon>
        <taxon>asterids</taxon>
        <taxon>campanulids</taxon>
        <taxon>Apiales</taxon>
        <taxon>Apiaceae</taxon>
        <taxon>Apioideae</taxon>
        <taxon>Scandiceae</taxon>
        <taxon>Daucinae</taxon>
        <taxon>Daucus</taxon>
        <taxon>Daucus sect. Daucus</taxon>
    </lineage>
</organism>
<evidence type="ECO:0000256" key="7">
    <source>
        <dbReference type="ARBA" id="ARBA00023242"/>
    </source>
</evidence>
<evidence type="ECO:0000256" key="8">
    <source>
        <dbReference type="SAM" id="MobiDB-lite"/>
    </source>
</evidence>